<feature type="transmembrane region" description="Helical" evidence="5">
    <location>
        <begin position="20"/>
        <end position="43"/>
    </location>
</feature>
<comment type="caution">
    <text evidence="7">The sequence shown here is derived from an EMBL/GenBank/DDBJ whole genome shotgun (WGS) entry which is preliminary data.</text>
</comment>
<evidence type="ECO:0000256" key="1">
    <source>
        <dbReference type="ARBA" id="ARBA00022741"/>
    </source>
</evidence>
<dbReference type="SUPFAM" id="SSF52540">
    <property type="entry name" value="P-loop containing nucleoside triphosphate hydrolases"/>
    <property type="match status" value="1"/>
</dbReference>
<dbReference type="GO" id="GO:0005524">
    <property type="term" value="F:ATP binding"/>
    <property type="evidence" value="ECO:0007669"/>
    <property type="project" value="UniProtKB-UniRule"/>
</dbReference>
<dbReference type="Gene3D" id="3.40.50.300">
    <property type="entry name" value="P-loop containing nucleotide triphosphate hydrolases"/>
    <property type="match status" value="1"/>
</dbReference>
<keyword evidence="5" id="KW-0812">Transmembrane</keyword>
<dbReference type="PROSITE" id="PS50901">
    <property type="entry name" value="FTSK"/>
    <property type="match status" value="1"/>
</dbReference>
<organism evidence="7 8">
    <name type="scientific">Lysinibacillus fusiformis</name>
    <dbReference type="NCBI Taxonomy" id="28031"/>
    <lineage>
        <taxon>Bacteria</taxon>
        <taxon>Bacillati</taxon>
        <taxon>Bacillota</taxon>
        <taxon>Bacilli</taxon>
        <taxon>Bacillales</taxon>
        <taxon>Bacillaceae</taxon>
        <taxon>Lysinibacillus</taxon>
    </lineage>
</organism>
<keyword evidence="4" id="KW-0175">Coiled coil</keyword>
<keyword evidence="1 3" id="KW-0547">Nucleotide-binding</keyword>
<proteinExistence type="predicted"/>
<reference evidence="7 8" key="1">
    <citation type="submission" date="2016-10" db="EMBL/GenBank/DDBJ databases">
        <authorList>
            <person name="Varghese N."/>
            <person name="Submissions S."/>
        </authorList>
    </citation>
    <scope>NUCLEOTIDE SEQUENCE [LARGE SCALE GENOMIC DNA]</scope>
    <source>
        <strain evidence="7 8">TC-13</strain>
    </source>
</reference>
<sequence>MKKDKNSFKKVSYFSKIPMFSRFSFLLITVIFIIGLAAFTINYFSYSNVLKFFCSLLFLTMSIYFIKKWRLFRRKYNRSPFKKLKWFIKENKLYEEEIYEVGLNKNGRVKKKKVVVNSAYFLYKTTENDELIIRALKRADKFSDKANSYDTLLSALFGLPLYKKFDEVQYCDYVFELVPDKRIMVTNSSRNTSNYKIQITSKINWEIGSPPHILISGSTGSGKASLVNTLILDYLSKGAKLFIADPKSADLATIGRIIDKEHTATTENEIAKLLREANEEMERRYKEWFAEKDSFGKTWKDIDGARPFMVVFDEYAAFTAVSSPKIVKEVQGYLFNLVLKSRQVGGEICILLQRPDASILNGSLRDNFGVRIGLSNMTDDGRRMLFGSTDVMYKSIQEMGGGYILIDSQNNNLPLYFETPLIPRDYNFLEELQNIVNSNTPSETSKAIEIGRRTP</sequence>
<keyword evidence="2 3" id="KW-0067">ATP-binding</keyword>
<feature type="binding site" evidence="3">
    <location>
        <begin position="217"/>
        <end position="224"/>
    </location>
    <ligand>
        <name>ATP</name>
        <dbReference type="ChEBI" id="CHEBI:30616"/>
    </ligand>
</feature>
<evidence type="ECO:0000259" key="6">
    <source>
        <dbReference type="PROSITE" id="PS50901"/>
    </source>
</evidence>
<dbReference type="Pfam" id="PF01580">
    <property type="entry name" value="FtsK_SpoIIIE"/>
    <property type="match status" value="1"/>
</dbReference>
<dbReference type="RefSeq" id="WP_089986236.1">
    <property type="nucleotide sequence ID" value="NZ_FMVP01000008.1"/>
</dbReference>
<dbReference type="PANTHER" id="PTHR22683">
    <property type="entry name" value="SPORULATION PROTEIN RELATED"/>
    <property type="match status" value="1"/>
</dbReference>
<evidence type="ECO:0000313" key="7">
    <source>
        <dbReference type="EMBL" id="SEQ87612.1"/>
    </source>
</evidence>
<dbReference type="InterPro" id="IPR050206">
    <property type="entry name" value="FtsK/SpoIIIE/SftA"/>
</dbReference>
<evidence type="ECO:0000313" key="8">
    <source>
        <dbReference type="Proteomes" id="UP000199410"/>
    </source>
</evidence>
<dbReference type="InterPro" id="IPR027417">
    <property type="entry name" value="P-loop_NTPase"/>
</dbReference>
<feature type="coiled-coil region" evidence="4">
    <location>
        <begin position="263"/>
        <end position="291"/>
    </location>
</feature>
<keyword evidence="5" id="KW-0472">Membrane</keyword>
<protein>
    <submittedName>
        <fullName evidence="7">FtsK/SpoIIIE family protein</fullName>
    </submittedName>
</protein>
<name>A0A1H9JL75_9BACI</name>
<keyword evidence="5" id="KW-1133">Transmembrane helix</keyword>
<dbReference type="AlphaFoldDB" id="A0A1H9JL75"/>
<dbReference type="Proteomes" id="UP000199410">
    <property type="component" value="Unassembled WGS sequence"/>
</dbReference>
<feature type="domain" description="FtsK" evidence="6">
    <location>
        <begin position="200"/>
        <end position="383"/>
    </location>
</feature>
<gene>
    <name evidence="7" type="ORF">SAMN02787113_02557</name>
</gene>
<accession>A0A1H9JL75</accession>
<dbReference type="InterPro" id="IPR002543">
    <property type="entry name" value="FtsK_dom"/>
</dbReference>
<dbReference type="GO" id="GO:0003677">
    <property type="term" value="F:DNA binding"/>
    <property type="evidence" value="ECO:0007669"/>
    <property type="project" value="InterPro"/>
</dbReference>
<feature type="transmembrane region" description="Helical" evidence="5">
    <location>
        <begin position="49"/>
        <end position="66"/>
    </location>
</feature>
<evidence type="ECO:0000256" key="4">
    <source>
        <dbReference type="SAM" id="Coils"/>
    </source>
</evidence>
<dbReference type="PANTHER" id="PTHR22683:SF47">
    <property type="entry name" value="FTSK DOMAIN-CONTAINING PROTEIN YDCQ"/>
    <property type="match status" value="1"/>
</dbReference>
<dbReference type="EMBL" id="FOEL01000008">
    <property type="protein sequence ID" value="SEQ87612.1"/>
    <property type="molecule type" value="Genomic_DNA"/>
</dbReference>
<evidence type="ECO:0000256" key="5">
    <source>
        <dbReference type="SAM" id="Phobius"/>
    </source>
</evidence>
<evidence type="ECO:0000256" key="2">
    <source>
        <dbReference type="ARBA" id="ARBA00022840"/>
    </source>
</evidence>
<evidence type="ECO:0000256" key="3">
    <source>
        <dbReference type="PROSITE-ProRule" id="PRU00289"/>
    </source>
</evidence>